<dbReference type="InterPro" id="IPR001680">
    <property type="entry name" value="WD40_rpt"/>
</dbReference>
<dbReference type="InterPro" id="IPR051488">
    <property type="entry name" value="WD_repeat_striatin"/>
</dbReference>
<evidence type="ECO:0000313" key="6">
    <source>
        <dbReference type="Proteomes" id="UP000605970"/>
    </source>
</evidence>
<dbReference type="PRINTS" id="PR00320">
    <property type="entry name" value="GPROTEINBRPT"/>
</dbReference>
<name>A0A8S9ZUU4_9BILA</name>
<accession>A0A8S9ZUU4</accession>
<dbReference type="PANTHER" id="PTHR15653:SF0">
    <property type="entry name" value="CONNECTOR OF KINASE TO AP-1, ISOFORM E"/>
    <property type="match status" value="1"/>
</dbReference>
<dbReference type="PANTHER" id="PTHR15653">
    <property type="entry name" value="STRIATIN"/>
    <property type="match status" value="1"/>
</dbReference>
<dbReference type="CDD" id="cd00200">
    <property type="entry name" value="WD40"/>
    <property type="match status" value="1"/>
</dbReference>
<evidence type="ECO:0000256" key="1">
    <source>
        <dbReference type="ARBA" id="ARBA00022574"/>
    </source>
</evidence>
<protein>
    <recommendedName>
        <fullName evidence="7">WD_REPEATS_REGION domain-containing protein</fullName>
    </recommendedName>
</protein>
<feature type="repeat" description="WD" evidence="3">
    <location>
        <begin position="244"/>
        <end position="285"/>
    </location>
</feature>
<dbReference type="Pfam" id="PF00400">
    <property type="entry name" value="WD40"/>
    <property type="match status" value="5"/>
</dbReference>
<dbReference type="AlphaFoldDB" id="A0A8S9ZUU4"/>
<feature type="repeat" description="WD" evidence="3">
    <location>
        <begin position="110"/>
        <end position="141"/>
    </location>
</feature>
<evidence type="ECO:0000313" key="5">
    <source>
        <dbReference type="EMBL" id="KAF7636957.1"/>
    </source>
</evidence>
<feature type="compositionally biased region" description="Low complexity" evidence="4">
    <location>
        <begin position="337"/>
        <end position="354"/>
    </location>
</feature>
<keyword evidence="2" id="KW-0677">Repeat</keyword>
<dbReference type="InterPro" id="IPR020472">
    <property type="entry name" value="WD40_PAC1"/>
</dbReference>
<dbReference type="InterPro" id="IPR019775">
    <property type="entry name" value="WD40_repeat_CS"/>
</dbReference>
<evidence type="ECO:0000256" key="2">
    <source>
        <dbReference type="ARBA" id="ARBA00022737"/>
    </source>
</evidence>
<dbReference type="PROSITE" id="PS50082">
    <property type="entry name" value="WD_REPEATS_2"/>
    <property type="match status" value="4"/>
</dbReference>
<feature type="compositionally biased region" description="Polar residues" evidence="4">
    <location>
        <begin position="358"/>
        <end position="368"/>
    </location>
</feature>
<dbReference type="InterPro" id="IPR015943">
    <property type="entry name" value="WD40/YVTN_repeat-like_dom_sf"/>
</dbReference>
<sequence length="368" mass="39783">MQFHPIEPVLITASEDGTAKLWDLNSSYVTGSKGNFDDSGKSSHSGISDIEPLYTFRGHRSSILTMDMSPMGETCYTAGLDGTICCWTVPSTVGLDIYQTFDPNILQERLTGHTDAIWSLCYHSSSNRLISASADGTIRIWIVGLADGALPTPLLKTITELEKPRSIDVVTTESQQLLCACVRSQCHIRDFETGQIVLNFQKVEEGDEVNKILSHPTMPVTITASENRKIRFFDNNTGKIICSTMAHVEGVSTLAIDPNGLYMLSGSHDGSVRFWNAEKKICLQEIAGHRKKFDSGVMTVAFHPSRQLIGSAGADGLAKVYGNDKNGPAGLFTFSTSSSPTSSSASGSSAGSSPLLKYQQQNIATSQL</sequence>
<organism evidence="5 6">
    <name type="scientific">Meloidogyne graminicola</name>
    <dbReference type="NCBI Taxonomy" id="189291"/>
    <lineage>
        <taxon>Eukaryota</taxon>
        <taxon>Metazoa</taxon>
        <taxon>Ecdysozoa</taxon>
        <taxon>Nematoda</taxon>
        <taxon>Chromadorea</taxon>
        <taxon>Rhabditida</taxon>
        <taxon>Tylenchina</taxon>
        <taxon>Tylenchomorpha</taxon>
        <taxon>Tylenchoidea</taxon>
        <taxon>Meloidogynidae</taxon>
        <taxon>Meloidogyninae</taxon>
        <taxon>Meloidogyne</taxon>
    </lineage>
</organism>
<comment type="caution">
    <text evidence="5">The sequence shown here is derived from an EMBL/GenBank/DDBJ whole genome shotgun (WGS) entry which is preliminary data.</text>
</comment>
<evidence type="ECO:0008006" key="7">
    <source>
        <dbReference type="Google" id="ProtNLM"/>
    </source>
</evidence>
<gene>
    <name evidence="5" type="ORF">Mgra_00003697</name>
</gene>
<feature type="region of interest" description="Disordered" evidence="4">
    <location>
        <begin position="337"/>
        <end position="368"/>
    </location>
</feature>
<dbReference type="SUPFAM" id="SSF50978">
    <property type="entry name" value="WD40 repeat-like"/>
    <property type="match status" value="1"/>
</dbReference>
<dbReference type="Proteomes" id="UP000605970">
    <property type="component" value="Unassembled WGS sequence"/>
</dbReference>
<reference evidence="5" key="1">
    <citation type="journal article" date="2020" name="Ecol. Evol.">
        <title>Genome structure and content of the rice root-knot nematode (Meloidogyne graminicola).</title>
        <authorList>
            <person name="Phan N.T."/>
            <person name="Danchin E.G.J."/>
            <person name="Klopp C."/>
            <person name="Perfus-Barbeoch L."/>
            <person name="Kozlowski D.K."/>
            <person name="Koutsovoulos G.D."/>
            <person name="Lopez-Roques C."/>
            <person name="Bouchez O."/>
            <person name="Zahm M."/>
            <person name="Besnard G."/>
            <person name="Bellafiore S."/>
        </authorList>
    </citation>
    <scope>NUCLEOTIDE SEQUENCE</scope>
    <source>
        <strain evidence="5">VN-18</strain>
    </source>
</reference>
<keyword evidence="1 3" id="KW-0853">WD repeat</keyword>
<feature type="repeat" description="WD" evidence="3">
    <location>
        <begin position="56"/>
        <end position="89"/>
    </location>
</feature>
<dbReference type="EMBL" id="JABEBT010000025">
    <property type="protein sequence ID" value="KAF7636957.1"/>
    <property type="molecule type" value="Genomic_DNA"/>
</dbReference>
<proteinExistence type="predicted"/>
<keyword evidence="6" id="KW-1185">Reference proteome</keyword>
<dbReference type="Gene3D" id="2.130.10.10">
    <property type="entry name" value="YVTN repeat-like/Quinoprotein amine dehydrogenase"/>
    <property type="match status" value="2"/>
</dbReference>
<dbReference type="OrthoDB" id="727118at2759"/>
<dbReference type="PROSITE" id="PS00678">
    <property type="entry name" value="WD_REPEATS_1"/>
    <property type="match status" value="1"/>
</dbReference>
<evidence type="ECO:0000256" key="3">
    <source>
        <dbReference type="PROSITE-ProRule" id="PRU00221"/>
    </source>
</evidence>
<feature type="repeat" description="WD" evidence="3">
    <location>
        <begin position="1"/>
        <end position="32"/>
    </location>
</feature>
<dbReference type="PROSITE" id="PS50294">
    <property type="entry name" value="WD_REPEATS_REGION"/>
    <property type="match status" value="3"/>
</dbReference>
<evidence type="ECO:0000256" key="4">
    <source>
        <dbReference type="SAM" id="MobiDB-lite"/>
    </source>
</evidence>
<dbReference type="SMART" id="SM00320">
    <property type="entry name" value="WD40"/>
    <property type="match status" value="5"/>
</dbReference>
<dbReference type="InterPro" id="IPR036322">
    <property type="entry name" value="WD40_repeat_dom_sf"/>
</dbReference>